<organism evidence="3 4">
    <name type="scientific">Leishmania mexicana (strain MHOM/GT/2001/U1103)</name>
    <dbReference type="NCBI Taxonomy" id="929439"/>
    <lineage>
        <taxon>Eukaryota</taxon>
        <taxon>Discoba</taxon>
        <taxon>Euglenozoa</taxon>
        <taxon>Kinetoplastea</taxon>
        <taxon>Metakinetoplastina</taxon>
        <taxon>Trypanosomatida</taxon>
        <taxon>Trypanosomatidae</taxon>
        <taxon>Leishmaniinae</taxon>
        <taxon>Leishmania</taxon>
    </lineage>
</organism>
<feature type="transmembrane region" description="Helical" evidence="2">
    <location>
        <begin position="709"/>
        <end position="732"/>
    </location>
</feature>
<keyword evidence="2" id="KW-1133">Transmembrane helix</keyword>
<feature type="compositionally biased region" description="Low complexity" evidence="1">
    <location>
        <begin position="445"/>
        <end position="454"/>
    </location>
</feature>
<feature type="compositionally biased region" description="Acidic residues" evidence="1">
    <location>
        <begin position="312"/>
        <end position="326"/>
    </location>
</feature>
<evidence type="ECO:0000256" key="1">
    <source>
        <dbReference type="SAM" id="MobiDB-lite"/>
    </source>
</evidence>
<dbReference type="PANTHER" id="PTHR16469">
    <property type="entry name" value="UBIQUITIN-ASSOCIATED AND SH3 DOMAIN-CONTAINING BA-RELATED"/>
    <property type="match status" value="1"/>
</dbReference>
<keyword evidence="2" id="KW-0812">Transmembrane</keyword>
<dbReference type="InterPro" id="IPR029033">
    <property type="entry name" value="His_PPase_superfam"/>
</dbReference>
<dbReference type="KEGG" id="lmi:LMXM_34_3190"/>
<keyword evidence="2" id="KW-0472">Membrane</keyword>
<feature type="region of interest" description="Disordered" evidence="1">
    <location>
        <begin position="165"/>
        <end position="220"/>
    </location>
</feature>
<feature type="transmembrane region" description="Helical" evidence="2">
    <location>
        <begin position="880"/>
        <end position="898"/>
    </location>
</feature>
<accession>E9B6J8</accession>
<feature type="transmembrane region" description="Helical" evidence="2">
    <location>
        <begin position="833"/>
        <end position="860"/>
    </location>
</feature>
<gene>
    <name evidence="3" type="ORF">LMXM_34_3190</name>
</gene>
<evidence type="ECO:0000313" key="3">
    <source>
        <dbReference type="EMBL" id="CBZ30870.1"/>
    </source>
</evidence>
<dbReference type="CDD" id="cd07067">
    <property type="entry name" value="HP_PGM_like"/>
    <property type="match status" value="1"/>
</dbReference>
<feature type="region of interest" description="Disordered" evidence="1">
    <location>
        <begin position="303"/>
        <end position="328"/>
    </location>
</feature>
<dbReference type="SUPFAM" id="SSF53254">
    <property type="entry name" value="Phosphoglycerate mutase-like"/>
    <property type="match status" value="1"/>
</dbReference>
<sequence length="910" mass="96381">MPAISNSVLPYVSQRIVVLRHGERRDSFPGAPAESNPPLTEAGVAAIKALAARLQHHLGKDAAHSAAIVVSPFLRTLQTAEALQHHGVGAAHSMVIDNTLAEVFGPIRVKASRAPRLPIPSTSRVVGRLPAWGEPIEMATKRYVTSFLRNGDFYGGLMTATSSLNDASRSSGDELPTSPGATVPEAVTNRRVGRLPPRNTSTKSVASGKERSSSMLSESPPRDVILVTHGDALGSVIEHFYPARVVYETNFLGFVIMRRYGVGNQVYHLEKSEGVSWLVEGVDAEPRDPILLILEKQRCAAEGGRGSGYGNGDEDECTSFEDESDQVDSGAEVPLGFAGGRLRAKRTGVFPDRSHAKCRVSSTTGRRMEAVPSMHAANPLALTSRLPTKVVSKIEDPKDISSSLPTQVRTPPKPPPQMPTSGNHHQVHMPGSASQNHSSGQSRTAAAAAASAPAHSQLPHEYPKAGEGCERIRLPTGTPAQSSSNSVTINNYGRNLGECGEDTEAVGSGSGCLQRMESRTPLEEGGSVAGLWYREEGRDAEKGVMPEDAYGDSTFPFMSSCGGLSEELRTNRSVRPSAIPATLVSATATSRIDGSPPSPHLEMKVTVASPVVCASYSSTLRGLAGKSVEAGLDEDATLGRGGALRTICTHPAFDTAGAVDASGDLTESLNRRIDRQRSVFYAAFVSTGLRGVATFLILFNVLVQPRNTATLWFGVFAVAWEVVFAAVVYFSCQPDGWRMRRLRSAVEQLRLKGFRAKGRATAAGPQCAAIDGAGSHDDAGNVPLSGQSPHHLDCASPGGAEYISAVEWQNGAGDLDEDLSTTDHVPKGTMTCVLCGACLIAAIVLKLLIISAMSFVSALLCGLSALEAMAGIWNMYEPTAGLLLSLTYGCICVARGLWDEKKLNAALDSA</sequence>
<proteinExistence type="predicted"/>
<dbReference type="AlphaFoldDB" id="E9B6J8"/>
<evidence type="ECO:0000313" key="4">
    <source>
        <dbReference type="Proteomes" id="UP000007259"/>
    </source>
</evidence>
<dbReference type="PANTHER" id="PTHR16469:SF27">
    <property type="entry name" value="UBIQUITIN-ASSOCIATED AND SH3 DOMAIN-CONTAINING BA-RELATED"/>
    <property type="match status" value="1"/>
</dbReference>
<dbReference type="RefSeq" id="XP_003879315.1">
    <property type="nucleotide sequence ID" value="XM_003879266.1"/>
</dbReference>
<dbReference type="Gene3D" id="3.40.50.1240">
    <property type="entry name" value="Phosphoglycerate mutase-like"/>
    <property type="match status" value="1"/>
</dbReference>
<evidence type="ECO:0000256" key="2">
    <source>
        <dbReference type="SAM" id="Phobius"/>
    </source>
</evidence>
<dbReference type="InterPro" id="IPR051710">
    <property type="entry name" value="Phosphatase_SH3-domain"/>
</dbReference>
<protein>
    <submittedName>
        <fullName evidence="3">Uncharacterized protein</fullName>
    </submittedName>
</protein>
<name>E9B6J8_LEIMU</name>
<feature type="region of interest" description="Disordered" evidence="1">
    <location>
        <begin position="394"/>
        <end position="463"/>
    </location>
</feature>
<reference evidence="3 4" key="1">
    <citation type="journal article" date="2011" name="Genome Res.">
        <title>Chromosome and gene copy number variation allow major structural change between species and strains of Leishmania.</title>
        <authorList>
            <person name="Rogers M.B."/>
            <person name="Hilley J.D."/>
            <person name="Dickens N.J."/>
            <person name="Wilkes J."/>
            <person name="Bates P.A."/>
            <person name="Depledge D.P."/>
            <person name="Harris D."/>
            <person name="Her Y."/>
            <person name="Herzyk P."/>
            <person name="Imamura H."/>
            <person name="Otto T.D."/>
            <person name="Sanders M."/>
            <person name="Seeger K."/>
            <person name="Dujardin J.C."/>
            <person name="Berriman M."/>
            <person name="Smith D.F."/>
            <person name="Hertz-Fowler C."/>
            <person name="Mottram J.C."/>
        </authorList>
    </citation>
    <scope>NUCLEOTIDE SEQUENCE [LARGE SCALE GENOMIC DNA]</scope>
    <source>
        <strain evidence="3 4">MHOM/GT/2001/U1103</strain>
    </source>
</reference>
<dbReference type="Proteomes" id="UP000007259">
    <property type="component" value="Chromosome 34"/>
</dbReference>
<dbReference type="EMBL" id="FR799587">
    <property type="protein sequence ID" value="CBZ30870.1"/>
    <property type="molecule type" value="Genomic_DNA"/>
</dbReference>
<dbReference type="PhylomeDB" id="E9B6J8"/>
<dbReference type="Pfam" id="PF00300">
    <property type="entry name" value="His_Phos_1"/>
    <property type="match status" value="1"/>
</dbReference>
<feature type="compositionally biased region" description="Polar residues" evidence="1">
    <location>
        <begin position="432"/>
        <end position="444"/>
    </location>
</feature>
<dbReference type="InterPro" id="IPR013078">
    <property type="entry name" value="His_Pase_superF_clade-1"/>
</dbReference>
<dbReference type="OMA" id="SHFYPAR"/>
<feature type="transmembrane region" description="Helical" evidence="2">
    <location>
        <begin position="679"/>
        <end position="703"/>
    </location>
</feature>
<dbReference type="SMART" id="SM00855">
    <property type="entry name" value="PGAM"/>
    <property type="match status" value="1"/>
</dbReference>
<dbReference type="GeneID" id="13451031"/>
<keyword evidence="4" id="KW-1185">Reference proteome</keyword>
<dbReference type="OrthoDB" id="414418at2759"/>
<dbReference type="VEuPathDB" id="TriTrypDB:LmxM.34.3190"/>